<dbReference type="PANTHER" id="PTHR36447">
    <property type="entry name" value="BETA-GALACTOSIDASE GANA"/>
    <property type="match status" value="1"/>
</dbReference>
<reference evidence="2 3" key="1">
    <citation type="submission" date="2017-11" db="EMBL/GenBank/DDBJ databases">
        <authorList>
            <person name="Han C.G."/>
        </authorList>
    </citation>
    <scope>NUCLEOTIDE SEQUENCE [LARGE SCALE GENOMIC DNA]</scope>
    <source>
        <strain evidence="2 3">A5</strain>
    </source>
</reference>
<feature type="domain" description="Beta-galactosidase trimerisation" evidence="1">
    <location>
        <begin position="2"/>
        <end position="172"/>
    </location>
</feature>
<organism evidence="2 3">
    <name type="scientific">Klebsiella variicola</name>
    <dbReference type="NCBI Taxonomy" id="244366"/>
    <lineage>
        <taxon>Bacteria</taxon>
        <taxon>Pseudomonadati</taxon>
        <taxon>Pseudomonadota</taxon>
        <taxon>Gammaproteobacteria</taxon>
        <taxon>Enterobacterales</taxon>
        <taxon>Enterobacteriaceae</taxon>
        <taxon>Klebsiella/Raoultella group</taxon>
        <taxon>Klebsiella</taxon>
        <taxon>Klebsiella pneumoniae complex</taxon>
    </lineage>
</organism>
<dbReference type="InterPro" id="IPR029062">
    <property type="entry name" value="Class_I_gatase-like"/>
</dbReference>
<dbReference type="AlphaFoldDB" id="A0A2N5ADV3"/>
<dbReference type="EMBL" id="PICB01000964">
    <property type="protein sequence ID" value="PLP43731.1"/>
    <property type="molecule type" value="Genomic_DNA"/>
</dbReference>
<dbReference type="InterPro" id="IPR013738">
    <property type="entry name" value="Beta_galactosidase_Trimer"/>
</dbReference>
<comment type="caution">
    <text evidence="2">The sequence shown here is derived from an EMBL/GenBank/DDBJ whole genome shotgun (WGS) entry which is preliminary data.</text>
</comment>
<evidence type="ECO:0000259" key="1">
    <source>
        <dbReference type="Pfam" id="PF08532"/>
    </source>
</evidence>
<dbReference type="PANTHER" id="PTHR36447:SF1">
    <property type="entry name" value="BETA-GALACTOSIDASE GANA"/>
    <property type="match status" value="1"/>
</dbReference>
<dbReference type="GO" id="GO:0004565">
    <property type="term" value="F:beta-galactosidase activity"/>
    <property type="evidence" value="ECO:0007669"/>
    <property type="project" value="InterPro"/>
</dbReference>
<dbReference type="GO" id="GO:0005975">
    <property type="term" value="P:carbohydrate metabolic process"/>
    <property type="evidence" value="ECO:0007669"/>
    <property type="project" value="InterPro"/>
</dbReference>
<dbReference type="InterPro" id="IPR003476">
    <property type="entry name" value="Glyco_hydro_42"/>
</dbReference>
<feature type="non-terminal residue" evidence="2">
    <location>
        <position position="1"/>
    </location>
</feature>
<proteinExistence type="predicted"/>
<gene>
    <name evidence="2" type="ORF">CWM98_17785</name>
</gene>
<dbReference type="Gene3D" id="3.40.50.880">
    <property type="match status" value="1"/>
</dbReference>
<accession>A0A2N5ADV3</accession>
<evidence type="ECO:0000313" key="3">
    <source>
        <dbReference type="Proteomes" id="UP000234473"/>
    </source>
</evidence>
<dbReference type="Pfam" id="PF08532">
    <property type="entry name" value="Glyco_hydro_42M"/>
    <property type="match status" value="1"/>
</dbReference>
<dbReference type="Proteomes" id="UP000234473">
    <property type="component" value="Unassembled WGS sequence"/>
</dbReference>
<dbReference type="SUPFAM" id="SSF52317">
    <property type="entry name" value="Class I glutamine amidotransferase-like"/>
    <property type="match status" value="1"/>
</dbReference>
<name>A0A2N5ADV3_KLEVA</name>
<reference evidence="2 3" key="2">
    <citation type="submission" date="2018-01" db="EMBL/GenBank/DDBJ databases">
        <title>Genomic study of Klebsiella pneumoniae.</title>
        <authorList>
            <person name="Yang Y."/>
            <person name="Bicalho R."/>
        </authorList>
    </citation>
    <scope>NUCLEOTIDE SEQUENCE [LARGE SCALE GENOMIC DNA]</scope>
    <source>
        <strain evidence="2 3">A5</strain>
    </source>
</reference>
<dbReference type="CDD" id="cd03143">
    <property type="entry name" value="A4_beta-galactosidase_middle_domain"/>
    <property type="match status" value="1"/>
</dbReference>
<sequence>YDHNISLDIIHDVNEETSRYRVLLVPSLYAADDGLLTRINDYIARGGRALIGFKSGFSDENVKVRNSAQPGILRQSCGVSYSQFTLPEGTTVSSCCAEIDCRNDNQAELWMELLTPDGGTRTLLRYQHPAWGEYAAATAADYGQGRALYVGFLPQKRLISQLFDVLTADLTLNSRTSAYRYPLVVKKMRNRAGNTIHFLFNYSGEALDVVSETAGTALLSGEAVDVGQPLRLRAWEFTIIES</sequence>
<evidence type="ECO:0000313" key="2">
    <source>
        <dbReference type="EMBL" id="PLP43731.1"/>
    </source>
</evidence>
<protein>
    <submittedName>
        <fullName evidence="2">Beta-galactosidase</fullName>
    </submittedName>
</protein>